<dbReference type="InterPro" id="IPR003599">
    <property type="entry name" value="Ig_sub"/>
</dbReference>
<keyword evidence="7" id="KW-0808">Transferase</keyword>
<dbReference type="SMART" id="SM00060">
    <property type="entry name" value="FN3"/>
    <property type="match status" value="1"/>
</dbReference>
<dbReference type="PROSITE" id="PS50011">
    <property type="entry name" value="PROTEIN_KINASE_DOM"/>
    <property type="match status" value="1"/>
</dbReference>
<dbReference type="Pfam" id="PF00041">
    <property type="entry name" value="fn3"/>
    <property type="match status" value="1"/>
</dbReference>
<dbReference type="InterPro" id="IPR013098">
    <property type="entry name" value="Ig_I-set"/>
</dbReference>
<dbReference type="InterPro" id="IPR036116">
    <property type="entry name" value="FN3_sf"/>
</dbReference>
<dbReference type="PROSITE" id="PS00108">
    <property type="entry name" value="PROTEIN_KINASE_ST"/>
    <property type="match status" value="1"/>
</dbReference>
<evidence type="ECO:0000256" key="3">
    <source>
        <dbReference type="ARBA" id="ARBA00023319"/>
    </source>
</evidence>
<dbReference type="InterPro" id="IPR007110">
    <property type="entry name" value="Ig-like_dom"/>
</dbReference>
<dbReference type="Pfam" id="PF00069">
    <property type="entry name" value="Pkinase"/>
    <property type="match status" value="1"/>
</dbReference>
<protein>
    <submittedName>
        <fullName evidence="7">Kinase domain protein</fullName>
    </submittedName>
</protein>
<keyword evidence="2" id="KW-0677">Repeat</keyword>
<feature type="domain" description="Fibronectin type-III" evidence="6">
    <location>
        <begin position="234"/>
        <end position="329"/>
    </location>
</feature>
<dbReference type="SUPFAM" id="SSF48726">
    <property type="entry name" value="Immunoglobulin"/>
    <property type="match status" value="1"/>
</dbReference>
<dbReference type="InterPro" id="IPR013783">
    <property type="entry name" value="Ig-like_fold"/>
</dbReference>
<keyword evidence="7" id="KW-0418">Kinase</keyword>
<evidence type="ECO:0000259" key="5">
    <source>
        <dbReference type="PROSITE" id="PS50835"/>
    </source>
</evidence>
<dbReference type="InterPro" id="IPR003961">
    <property type="entry name" value="FN3_dom"/>
</dbReference>
<dbReference type="EMBL" id="KZ270023">
    <property type="protein sequence ID" value="OZC07749.1"/>
    <property type="molecule type" value="Genomic_DNA"/>
</dbReference>
<dbReference type="SUPFAM" id="SSF56112">
    <property type="entry name" value="Protein kinase-like (PK-like)"/>
    <property type="match status" value="1"/>
</dbReference>
<dbReference type="CDD" id="cd00063">
    <property type="entry name" value="FN3"/>
    <property type="match status" value="1"/>
</dbReference>
<dbReference type="GO" id="GO:0004672">
    <property type="term" value="F:protein kinase activity"/>
    <property type="evidence" value="ECO:0007669"/>
    <property type="project" value="InterPro"/>
</dbReference>
<evidence type="ECO:0000256" key="1">
    <source>
        <dbReference type="ARBA" id="ARBA00006692"/>
    </source>
</evidence>
<dbReference type="GO" id="GO:0005524">
    <property type="term" value="F:ATP binding"/>
    <property type="evidence" value="ECO:0007669"/>
    <property type="project" value="InterPro"/>
</dbReference>
<dbReference type="SUPFAM" id="SSF50044">
    <property type="entry name" value="SH3-domain"/>
    <property type="match status" value="1"/>
</dbReference>
<dbReference type="AlphaFoldDB" id="A0A238BQT8"/>
<name>A0A238BQT8_9BILA</name>
<dbReference type="SMART" id="SM00409">
    <property type="entry name" value="IG"/>
    <property type="match status" value="1"/>
</dbReference>
<dbReference type="PROSITE" id="PS50853">
    <property type="entry name" value="FN3"/>
    <property type="match status" value="1"/>
</dbReference>
<dbReference type="PANTHER" id="PTHR24347">
    <property type="entry name" value="SERINE/THREONINE-PROTEIN KINASE"/>
    <property type="match status" value="1"/>
</dbReference>
<evidence type="ECO:0000313" key="8">
    <source>
        <dbReference type="Proteomes" id="UP000242913"/>
    </source>
</evidence>
<dbReference type="SUPFAM" id="SSF49265">
    <property type="entry name" value="Fibronectin type III"/>
    <property type="match status" value="1"/>
</dbReference>
<feature type="domain" description="Ig-like" evidence="5">
    <location>
        <begin position="144"/>
        <end position="219"/>
    </location>
</feature>
<dbReference type="Gene3D" id="1.10.510.10">
    <property type="entry name" value="Transferase(Phosphotransferase) domain 1"/>
    <property type="match status" value="1"/>
</dbReference>
<sequence>MSDDTETERSSIWEEECLNEGCAVMNCSFSAVKKKQINGHRGEKVKILNIDKKGYAEVEKEDGKKGYIPTYFLDLNTVPGENFAQQIRYRREWYHLVDSNQAIIFKDNPSNLLNNISYLTNLISFLPVQKKSFLSAFSGSHKRPICIEPLQDSRIKLGEIIILMCKFFSQESYTVTWHGPVITARRQHEVTTNEEGYSILTIKKCVEEDAGQYWAQAKNIFGNCHTVAWITVIVPPSVTYITTCKAINRNSILLQWKNARKGNSKNVYYVVECKQKDKNDYEVAMEGVIGTSTVITDLKPTSYSFRIYAFNEYFKGKIGPVAEIDLHLAHSQSVSSFYFPGDSETRYIDEATYAEIYTVAGVVYKGRFAEVKQIVRKSDKKRYAAKCFMREFTQTDNEWEDVEREISIMRCIRHRNIVAYHEAVKMNNQLIMIMKWLNGPHLLDYIIRLGYISEALIQRFCRDLLLALEYLHSFQIAHLDIKPENLLTHISNVVRLMVINFGSSRRCNEEVIVSNYNAIDCASPEQISYREVTTKSDMWSFGIVLYILTTGRIPFDDEHYEMIRLKILSNISTIDEIRNYRIHSQAIIALLKSIIIGNARSRLSATECLKSEWMRNQGSEELFLVDYLEDYKERRIKQLQKIGDLFEDYEIRTYLSNFTCTIKEKFIKKESKNLLVNYLKITENDVRKNYEGLLIYLMILNSNFLVVSLNAAENLV</sequence>
<feature type="domain" description="Protein kinase" evidence="4">
    <location>
        <begin position="357"/>
        <end position="614"/>
    </location>
</feature>
<dbReference type="Gene3D" id="2.60.40.10">
    <property type="entry name" value="Immunoglobulins"/>
    <property type="match status" value="2"/>
</dbReference>
<dbReference type="InterPro" id="IPR036028">
    <property type="entry name" value="SH3-like_dom_sf"/>
</dbReference>
<gene>
    <name evidence="7" type="ORF">X798_05228</name>
</gene>
<evidence type="ECO:0000259" key="6">
    <source>
        <dbReference type="PROSITE" id="PS50853"/>
    </source>
</evidence>
<organism evidence="7 8">
    <name type="scientific">Onchocerca flexuosa</name>
    <dbReference type="NCBI Taxonomy" id="387005"/>
    <lineage>
        <taxon>Eukaryota</taxon>
        <taxon>Metazoa</taxon>
        <taxon>Ecdysozoa</taxon>
        <taxon>Nematoda</taxon>
        <taxon>Chromadorea</taxon>
        <taxon>Rhabditida</taxon>
        <taxon>Spirurina</taxon>
        <taxon>Spiruromorpha</taxon>
        <taxon>Filarioidea</taxon>
        <taxon>Onchocercidae</taxon>
        <taxon>Onchocerca</taxon>
    </lineage>
</organism>
<dbReference type="InterPro" id="IPR000719">
    <property type="entry name" value="Prot_kinase_dom"/>
</dbReference>
<evidence type="ECO:0000259" key="4">
    <source>
        <dbReference type="PROSITE" id="PS50011"/>
    </source>
</evidence>
<dbReference type="InterPro" id="IPR036179">
    <property type="entry name" value="Ig-like_dom_sf"/>
</dbReference>
<accession>A0A238BQT8</accession>
<dbReference type="SMART" id="SM00220">
    <property type="entry name" value="S_TKc"/>
    <property type="match status" value="1"/>
</dbReference>
<evidence type="ECO:0000256" key="2">
    <source>
        <dbReference type="ARBA" id="ARBA00022737"/>
    </source>
</evidence>
<dbReference type="Pfam" id="PF07679">
    <property type="entry name" value="I-set"/>
    <property type="match status" value="1"/>
</dbReference>
<proteinExistence type="inferred from homology"/>
<dbReference type="OrthoDB" id="2570713at2759"/>
<reference evidence="7 8" key="1">
    <citation type="submission" date="2015-12" db="EMBL/GenBank/DDBJ databases">
        <title>Draft genome of the nematode, Onchocerca flexuosa.</title>
        <authorList>
            <person name="Mitreva M."/>
        </authorList>
    </citation>
    <scope>NUCLEOTIDE SEQUENCE [LARGE SCALE GENOMIC DNA]</scope>
    <source>
        <strain evidence="7">Red Deer</strain>
    </source>
</reference>
<keyword evidence="3" id="KW-0393">Immunoglobulin domain</keyword>
<dbReference type="InterPro" id="IPR008271">
    <property type="entry name" value="Ser/Thr_kinase_AS"/>
</dbReference>
<keyword evidence="8" id="KW-1185">Reference proteome</keyword>
<evidence type="ECO:0000313" key="7">
    <source>
        <dbReference type="EMBL" id="OZC07749.1"/>
    </source>
</evidence>
<dbReference type="InterPro" id="IPR011009">
    <property type="entry name" value="Kinase-like_dom_sf"/>
</dbReference>
<comment type="similarity">
    <text evidence="1">Belongs to the protein kinase superfamily. CAMK Ser/Thr protein kinase family.</text>
</comment>
<dbReference type="Proteomes" id="UP000242913">
    <property type="component" value="Unassembled WGS sequence"/>
</dbReference>
<dbReference type="PROSITE" id="PS50835">
    <property type="entry name" value="IG_LIKE"/>
    <property type="match status" value="1"/>
</dbReference>